<accession>A0A6J5F544</accession>
<dbReference type="EMBL" id="CADIKH010000090">
    <property type="protein sequence ID" value="CAB3773928.1"/>
    <property type="molecule type" value="Genomic_DNA"/>
</dbReference>
<evidence type="ECO:0000313" key="1">
    <source>
        <dbReference type="EMBL" id="CAB3773928.1"/>
    </source>
</evidence>
<protein>
    <submittedName>
        <fullName evidence="1">Uncharacterized protein</fullName>
    </submittedName>
</protein>
<dbReference type="AlphaFoldDB" id="A0A6J5F544"/>
<sequence length="75" mass="8471">MMWQLGSARDKLFYSFNLDNHVPREHVFRGRCQLGEVRRSAGSRAICSATGRRILGLISEFAPGDESRGELFAIE</sequence>
<gene>
    <name evidence="1" type="ORF">LMG29542_07509</name>
</gene>
<dbReference type="Proteomes" id="UP000494363">
    <property type="component" value="Unassembled WGS sequence"/>
</dbReference>
<keyword evidence="2" id="KW-1185">Reference proteome</keyword>
<proteinExistence type="predicted"/>
<name>A0A6J5F544_9BURK</name>
<evidence type="ECO:0000313" key="2">
    <source>
        <dbReference type="Proteomes" id="UP000494363"/>
    </source>
</evidence>
<organism evidence="1 2">
    <name type="scientific">Paraburkholderia humisilvae</name>
    <dbReference type="NCBI Taxonomy" id="627669"/>
    <lineage>
        <taxon>Bacteria</taxon>
        <taxon>Pseudomonadati</taxon>
        <taxon>Pseudomonadota</taxon>
        <taxon>Betaproteobacteria</taxon>
        <taxon>Burkholderiales</taxon>
        <taxon>Burkholderiaceae</taxon>
        <taxon>Paraburkholderia</taxon>
    </lineage>
</organism>
<reference evidence="1 2" key="1">
    <citation type="submission" date="2020-04" db="EMBL/GenBank/DDBJ databases">
        <authorList>
            <person name="De Canck E."/>
        </authorList>
    </citation>
    <scope>NUCLEOTIDE SEQUENCE [LARGE SCALE GENOMIC DNA]</scope>
    <source>
        <strain evidence="1 2">LMG 29542</strain>
    </source>
</reference>